<gene>
    <name evidence="1" type="ORF">OKA04_18250</name>
</gene>
<organism evidence="1 2">
    <name type="scientific">Luteolibacter flavescens</name>
    <dbReference type="NCBI Taxonomy" id="1859460"/>
    <lineage>
        <taxon>Bacteria</taxon>
        <taxon>Pseudomonadati</taxon>
        <taxon>Verrucomicrobiota</taxon>
        <taxon>Verrucomicrobiia</taxon>
        <taxon>Verrucomicrobiales</taxon>
        <taxon>Verrucomicrobiaceae</taxon>
        <taxon>Luteolibacter</taxon>
    </lineage>
</organism>
<proteinExistence type="predicted"/>
<keyword evidence="2" id="KW-1185">Reference proteome</keyword>
<accession>A0ABT3FTW5</accession>
<comment type="caution">
    <text evidence="1">The sequence shown here is derived from an EMBL/GenBank/DDBJ whole genome shotgun (WGS) entry which is preliminary data.</text>
</comment>
<sequence>MDGEPEIYADLILKLSAGLPGDRRFGIQLLLRELQLVIPRLCLWLPTEQQPNTSQVEALHYLGRDLYVTALRGIAYGMAALGFHGIGVSLGDDRPAATQILTHLRTAGPCSRRDLQRKLYKLDKKERDRLLARLVAASLISSTGKDVEAVPLGDFLIGIPGRSRFPSPSLATTPAYMAAIEAAKASQADASK</sequence>
<name>A0ABT3FTW5_9BACT</name>
<reference evidence="1 2" key="1">
    <citation type="submission" date="2022-10" db="EMBL/GenBank/DDBJ databases">
        <title>Luteolibacter flavescens strain MCCC 1K03193, whole genome shotgun sequencing project.</title>
        <authorList>
            <person name="Zhao G."/>
            <person name="Shen L."/>
        </authorList>
    </citation>
    <scope>NUCLEOTIDE SEQUENCE [LARGE SCALE GENOMIC DNA]</scope>
    <source>
        <strain evidence="1 2">MCCC 1K03193</strain>
    </source>
</reference>
<dbReference type="RefSeq" id="WP_264502641.1">
    <property type="nucleotide sequence ID" value="NZ_JAPDDS010000011.1"/>
</dbReference>
<dbReference type="EMBL" id="JAPDDS010000011">
    <property type="protein sequence ID" value="MCW1886686.1"/>
    <property type="molecule type" value="Genomic_DNA"/>
</dbReference>
<dbReference type="Proteomes" id="UP001207930">
    <property type="component" value="Unassembled WGS sequence"/>
</dbReference>
<protein>
    <submittedName>
        <fullName evidence="1">Uncharacterized protein</fullName>
    </submittedName>
</protein>
<evidence type="ECO:0000313" key="2">
    <source>
        <dbReference type="Proteomes" id="UP001207930"/>
    </source>
</evidence>
<evidence type="ECO:0000313" key="1">
    <source>
        <dbReference type="EMBL" id="MCW1886686.1"/>
    </source>
</evidence>